<dbReference type="SUPFAM" id="SSF52096">
    <property type="entry name" value="ClpP/crotonase"/>
    <property type="match status" value="1"/>
</dbReference>
<dbReference type="EMBL" id="BAAAME010000005">
    <property type="protein sequence ID" value="GAA1750123.1"/>
    <property type="molecule type" value="Genomic_DNA"/>
</dbReference>
<proteinExistence type="inferred from homology"/>
<evidence type="ECO:0000313" key="2">
    <source>
        <dbReference type="EMBL" id="GAA1750123.1"/>
    </source>
</evidence>
<reference evidence="3" key="1">
    <citation type="journal article" date="2019" name="Int. J. Syst. Evol. Microbiol.">
        <title>The Global Catalogue of Microorganisms (GCM) 10K type strain sequencing project: providing services to taxonomists for standard genome sequencing and annotation.</title>
        <authorList>
            <consortium name="The Broad Institute Genomics Platform"/>
            <consortium name="The Broad Institute Genome Sequencing Center for Infectious Disease"/>
            <person name="Wu L."/>
            <person name="Ma J."/>
        </authorList>
    </citation>
    <scope>NUCLEOTIDE SEQUENCE [LARGE SCALE GENOMIC DNA]</scope>
    <source>
        <strain evidence="3">JCM 13518</strain>
    </source>
</reference>
<comment type="caution">
    <text evidence="2">The sequence shown here is derived from an EMBL/GenBank/DDBJ whole genome shotgun (WGS) entry which is preliminary data.</text>
</comment>
<dbReference type="PANTHER" id="PTHR43459:SF1">
    <property type="entry name" value="EG:BACN32G11.4 PROTEIN"/>
    <property type="match status" value="1"/>
</dbReference>
<dbReference type="InterPro" id="IPR014748">
    <property type="entry name" value="Enoyl-CoA_hydra_C"/>
</dbReference>
<organism evidence="2 3">
    <name type="scientific">Aeromicrobium alkaliterrae</name>
    <dbReference type="NCBI Taxonomy" id="302168"/>
    <lineage>
        <taxon>Bacteria</taxon>
        <taxon>Bacillati</taxon>
        <taxon>Actinomycetota</taxon>
        <taxon>Actinomycetes</taxon>
        <taxon>Propionibacteriales</taxon>
        <taxon>Nocardioidaceae</taxon>
        <taxon>Aeromicrobium</taxon>
    </lineage>
</organism>
<dbReference type="InterPro" id="IPR029045">
    <property type="entry name" value="ClpP/crotonase-like_dom_sf"/>
</dbReference>
<gene>
    <name evidence="2" type="ORF">GCM10009710_32590</name>
</gene>
<sequence>MAGPAVTVEIVAGVGTLALNRPENGNAFDAELTDALGAAVAQLAETDGLRAVLVRAEGPSFSLGGDVRHFRTFDPAEYGEVFGDLTDRVTPALVGLLELPVPVVTAVHGWVVGAGLSLVGIADVVLAADDTRFRTAFTGLGLPGDTGVTWFLSRLVGPRRAASLLLENPSFSAREALEWGLVTRLVPADTLADEALALATRLGAGPTVAYAHALDLVASAHDHTLAEHLQRERASTVACAATDDLIHGIAAFAERRVPEFEGR</sequence>
<name>A0ABP4WA86_9ACTN</name>
<comment type="similarity">
    <text evidence="1">Belongs to the enoyl-CoA hydratase/isomerase family.</text>
</comment>
<dbReference type="Gene3D" id="3.90.226.10">
    <property type="entry name" value="2-enoyl-CoA Hydratase, Chain A, domain 1"/>
    <property type="match status" value="1"/>
</dbReference>
<dbReference type="Pfam" id="PF00378">
    <property type="entry name" value="ECH_1"/>
    <property type="match status" value="1"/>
</dbReference>
<accession>A0ABP4WA86</accession>
<evidence type="ECO:0000256" key="1">
    <source>
        <dbReference type="ARBA" id="ARBA00005254"/>
    </source>
</evidence>
<dbReference type="Proteomes" id="UP001501057">
    <property type="component" value="Unassembled WGS sequence"/>
</dbReference>
<dbReference type="CDD" id="cd06558">
    <property type="entry name" value="crotonase-like"/>
    <property type="match status" value="1"/>
</dbReference>
<protein>
    <submittedName>
        <fullName evidence="2">Enoyl-CoA hydratase-related protein</fullName>
    </submittedName>
</protein>
<dbReference type="PANTHER" id="PTHR43459">
    <property type="entry name" value="ENOYL-COA HYDRATASE"/>
    <property type="match status" value="1"/>
</dbReference>
<keyword evidence="3" id="KW-1185">Reference proteome</keyword>
<dbReference type="RefSeq" id="WP_344203532.1">
    <property type="nucleotide sequence ID" value="NZ_BAAAME010000005.1"/>
</dbReference>
<dbReference type="InterPro" id="IPR001753">
    <property type="entry name" value="Enoyl-CoA_hydra/iso"/>
</dbReference>
<evidence type="ECO:0000313" key="3">
    <source>
        <dbReference type="Proteomes" id="UP001501057"/>
    </source>
</evidence>
<dbReference type="Gene3D" id="1.10.12.10">
    <property type="entry name" value="Lyase 2-enoyl-coa Hydratase, Chain A, domain 2"/>
    <property type="match status" value="1"/>
</dbReference>